<evidence type="ECO:0000313" key="2">
    <source>
        <dbReference type="Proteomes" id="UP000219338"/>
    </source>
</evidence>
<organism evidence="1 2">
    <name type="scientific">Armillaria ostoyae</name>
    <name type="common">Armillaria root rot fungus</name>
    <dbReference type="NCBI Taxonomy" id="47428"/>
    <lineage>
        <taxon>Eukaryota</taxon>
        <taxon>Fungi</taxon>
        <taxon>Dikarya</taxon>
        <taxon>Basidiomycota</taxon>
        <taxon>Agaricomycotina</taxon>
        <taxon>Agaricomycetes</taxon>
        <taxon>Agaricomycetidae</taxon>
        <taxon>Agaricales</taxon>
        <taxon>Marasmiineae</taxon>
        <taxon>Physalacriaceae</taxon>
        <taxon>Armillaria</taxon>
    </lineage>
</organism>
<gene>
    <name evidence="1" type="ORF">ARMOST_21290</name>
</gene>
<evidence type="ECO:0000313" key="1">
    <source>
        <dbReference type="EMBL" id="SJL17729.1"/>
    </source>
</evidence>
<proteinExistence type="predicted"/>
<accession>A0A284S9R1</accession>
<dbReference type="AlphaFoldDB" id="A0A284S9R1"/>
<dbReference type="Proteomes" id="UP000219338">
    <property type="component" value="Unassembled WGS sequence"/>
</dbReference>
<dbReference type="OrthoDB" id="430207at2759"/>
<sequence>MAVGAVLRVETRQDSSEGKRKGGHERAARELHVVVDASDKFSQSSGVGRYQVVLRHPSCFPPSWPLFRTYKSVLLCLSTTAHGTAVVNVGTGDIIAQQLIEKRGLRRHDFTRTVRSTFAIFGTTCRYTTRSLEGVSLVI</sequence>
<reference evidence="2" key="1">
    <citation type="journal article" date="2017" name="Nat. Ecol. Evol.">
        <title>Genome expansion and lineage-specific genetic innovations in the forest pathogenic fungi Armillaria.</title>
        <authorList>
            <person name="Sipos G."/>
            <person name="Prasanna A.N."/>
            <person name="Walter M.C."/>
            <person name="O'Connor E."/>
            <person name="Balint B."/>
            <person name="Krizsan K."/>
            <person name="Kiss B."/>
            <person name="Hess J."/>
            <person name="Varga T."/>
            <person name="Slot J."/>
            <person name="Riley R."/>
            <person name="Boka B."/>
            <person name="Rigling D."/>
            <person name="Barry K."/>
            <person name="Lee J."/>
            <person name="Mihaltcheva S."/>
            <person name="LaButti K."/>
            <person name="Lipzen A."/>
            <person name="Waldron R."/>
            <person name="Moloney N.M."/>
            <person name="Sperisen C."/>
            <person name="Kredics L."/>
            <person name="Vagvoelgyi C."/>
            <person name="Patrignani A."/>
            <person name="Fitzpatrick D."/>
            <person name="Nagy I."/>
            <person name="Doyle S."/>
            <person name="Anderson J.B."/>
            <person name="Grigoriev I.V."/>
            <person name="Gueldener U."/>
            <person name="Muensterkoetter M."/>
            <person name="Nagy L.G."/>
        </authorList>
    </citation>
    <scope>NUCLEOTIDE SEQUENCE [LARGE SCALE GENOMIC DNA]</scope>
    <source>
        <strain evidence="2">C18/9</strain>
    </source>
</reference>
<keyword evidence="2" id="KW-1185">Reference proteome</keyword>
<dbReference type="EMBL" id="FUEG01000047">
    <property type="protein sequence ID" value="SJL17729.1"/>
    <property type="molecule type" value="Genomic_DNA"/>
</dbReference>
<protein>
    <submittedName>
        <fullName evidence="1">Uncharacterized protein</fullName>
    </submittedName>
</protein>
<dbReference type="STRING" id="47428.A0A284S9R1"/>
<name>A0A284S9R1_ARMOS</name>